<feature type="transmembrane region" description="Helical" evidence="1">
    <location>
        <begin position="52"/>
        <end position="71"/>
    </location>
</feature>
<evidence type="ECO:0000313" key="2">
    <source>
        <dbReference type="EMBL" id="OAD73164.1"/>
    </source>
</evidence>
<accession>A0A167ML50</accession>
<proteinExistence type="predicted"/>
<organism evidence="2 3">
    <name type="scientific">Phycomyces blakesleeanus (strain ATCC 8743b / DSM 1359 / FGSC 10004 / NBRC 33097 / NRRL 1555)</name>
    <dbReference type="NCBI Taxonomy" id="763407"/>
    <lineage>
        <taxon>Eukaryota</taxon>
        <taxon>Fungi</taxon>
        <taxon>Fungi incertae sedis</taxon>
        <taxon>Mucoromycota</taxon>
        <taxon>Mucoromycotina</taxon>
        <taxon>Mucoromycetes</taxon>
        <taxon>Mucorales</taxon>
        <taxon>Phycomycetaceae</taxon>
        <taxon>Phycomyces</taxon>
    </lineage>
</organism>
<dbReference type="Proteomes" id="UP000077315">
    <property type="component" value="Unassembled WGS sequence"/>
</dbReference>
<dbReference type="RefSeq" id="XP_018291204.1">
    <property type="nucleotide sequence ID" value="XM_018435886.1"/>
</dbReference>
<name>A0A167ML50_PHYB8</name>
<keyword evidence="1" id="KW-0472">Membrane</keyword>
<keyword evidence="3" id="KW-1185">Reference proteome</keyword>
<dbReference type="EMBL" id="KV440981">
    <property type="protein sequence ID" value="OAD73164.1"/>
    <property type="molecule type" value="Genomic_DNA"/>
</dbReference>
<reference evidence="3" key="1">
    <citation type="submission" date="2015-06" db="EMBL/GenBank/DDBJ databases">
        <title>Expansion of signal transduction pathways in fungi by whole-genome duplication.</title>
        <authorList>
            <consortium name="DOE Joint Genome Institute"/>
            <person name="Corrochano L.M."/>
            <person name="Kuo A."/>
            <person name="Marcet-Houben M."/>
            <person name="Polaino S."/>
            <person name="Salamov A."/>
            <person name="Villalobos J.M."/>
            <person name="Alvarez M.I."/>
            <person name="Avalos J."/>
            <person name="Benito E.P."/>
            <person name="Benoit I."/>
            <person name="Burger G."/>
            <person name="Camino L.P."/>
            <person name="Canovas D."/>
            <person name="Cerda-Olmedo E."/>
            <person name="Cheng J.-F."/>
            <person name="Dominguez A."/>
            <person name="Elias M."/>
            <person name="Eslava A.P."/>
            <person name="Glaser F."/>
            <person name="Grimwood J."/>
            <person name="Gutierrez G."/>
            <person name="Heitman J."/>
            <person name="Henrissat B."/>
            <person name="Iturriaga E.A."/>
            <person name="Lang B.F."/>
            <person name="Lavin J.L."/>
            <person name="Lee S."/>
            <person name="Li W."/>
            <person name="Lindquist E."/>
            <person name="Lopez-Garcia S."/>
            <person name="Luque E.M."/>
            <person name="Marcos A.T."/>
            <person name="Martin J."/>
            <person name="McCluskey K."/>
            <person name="Medina H.R."/>
            <person name="Miralles-Duran A."/>
            <person name="Miyazaki A."/>
            <person name="Munoz-Torres E."/>
            <person name="Oguiza J.A."/>
            <person name="Ohm R."/>
            <person name="Olmedo M."/>
            <person name="Orejas M."/>
            <person name="Ortiz-Castellanos L."/>
            <person name="Pisabarro A.G."/>
            <person name="Rodriguez-Romero J."/>
            <person name="Ruiz-Herrera J."/>
            <person name="Ruiz-Vazquez R."/>
            <person name="Sanz C."/>
            <person name="Schackwitz W."/>
            <person name="Schmutz J."/>
            <person name="Shahriari M."/>
            <person name="Shelest E."/>
            <person name="Silva-Franco F."/>
            <person name="Soanes D."/>
            <person name="Syed K."/>
            <person name="Tagua V.G."/>
            <person name="Talbot N.J."/>
            <person name="Thon M."/>
            <person name="De vries R.P."/>
            <person name="Wiebenga A."/>
            <person name="Yadav J.S."/>
            <person name="Braun E.L."/>
            <person name="Baker S."/>
            <person name="Garre V."/>
            <person name="Horwitz B."/>
            <person name="Torres-Martinez S."/>
            <person name="Idnurm A."/>
            <person name="Herrera-Estrella A."/>
            <person name="Gabaldon T."/>
            <person name="Grigoriev I.V."/>
        </authorList>
    </citation>
    <scope>NUCLEOTIDE SEQUENCE [LARGE SCALE GENOMIC DNA]</scope>
    <source>
        <strain evidence="3">NRRL 1555(-)</strain>
    </source>
</reference>
<keyword evidence="1" id="KW-0812">Transmembrane</keyword>
<dbReference type="AlphaFoldDB" id="A0A167ML50"/>
<keyword evidence="1" id="KW-1133">Transmembrane helix</keyword>
<sequence length="189" mass="21485">MTGNECLNIERGNTHYSTLYGFYVEVEKYIQRKIVGLFIKCSDLLKRRLGKYLAVNLAVIRIFFLLLTVLSRKLVSCHLTRQTLQKRDILSWSQSIADLRNTAKLPRNRAIISQLGWKGVSEVQGSTYSTAISFLTIVLHVNMDPSKRLVNIPKPSGPFLSAQIDSVSLTLLMMYQKWSSLMPITSEIC</sequence>
<evidence type="ECO:0000256" key="1">
    <source>
        <dbReference type="SAM" id="Phobius"/>
    </source>
</evidence>
<gene>
    <name evidence="2" type="ORF">PHYBLDRAFT_168514</name>
</gene>
<dbReference type="InParanoid" id="A0A167ML50"/>
<evidence type="ECO:0000313" key="3">
    <source>
        <dbReference type="Proteomes" id="UP000077315"/>
    </source>
</evidence>
<dbReference type="GeneID" id="28996792"/>
<protein>
    <submittedName>
        <fullName evidence="2">Uncharacterized protein</fullName>
    </submittedName>
</protein>
<dbReference type="VEuPathDB" id="FungiDB:PHYBLDRAFT_168514"/>